<accession>A0ABV7QNR8</accession>
<dbReference type="Pfam" id="PF03572">
    <property type="entry name" value="Peptidase_S41"/>
    <property type="match status" value="1"/>
</dbReference>
<dbReference type="SMART" id="SM00245">
    <property type="entry name" value="TSPc"/>
    <property type="match status" value="1"/>
</dbReference>
<dbReference type="InterPro" id="IPR005151">
    <property type="entry name" value="Tail-specific_protease"/>
</dbReference>
<dbReference type="Gene3D" id="3.30.750.44">
    <property type="match status" value="1"/>
</dbReference>
<evidence type="ECO:0000259" key="1">
    <source>
        <dbReference type="SMART" id="SM00245"/>
    </source>
</evidence>
<keyword evidence="3" id="KW-1185">Reference proteome</keyword>
<protein>
    <submittedName>
        <fullName evidence="2">S41 family peptidase</fullName>
        <ecNumber evidence="2">3.4.-.-</ecNumber>
    </submittedName>
</protein>
<keyword evidence="2" id="KW-0378">Hydrolase</keyword>
<dbReference type="EMBL" id="JBHRWI010000042">
    <property type="protein sequence ID" value="MFC3514818.1"/>
    <property type="molecule type" value="Genomic_DNA"/>
</dbReference>
<sequence length="424" mass="45796">MRIFLAGLTMLSVAAVPPSTVDGVWRTDGYGQLVQVSGGKLTTYDVTKVSCLPGTLSGTGDGTRFSTNEGSVVTIRAGRMSFDDNLGVRTLRRVPGGLPTECQRPAADVFDVFWHTFAENYPFFSAKGVDWKSEGEAARREIAAHPERLFDVLCGLIRPLHDAHVGLLAGDRHCSSPRPGTPDLETTAPRAMAVADANLRLPICRWADGAIVYSDLPEGRGYLRISGFHDYADTFAASSKVLATALDQIFTADRVHNLRSLILDLRVNGGGDDPLGLQVAARLTDVPHFAYAKRARNDPDNPARFTAAQPFFVQPAAAPRYTGPLTVLTGSLDVSAGENFLQALLNRHPRPVLIGQPTQGAFSDMLERTLPKQGWKVVLPNEEYLDPHGRTYDGTGISPDLEVPVFAPDDLAAGRDPALAAARR</sequence>
<evidence type="ECO:0000313" key="3">
    <source>
        <dbReference type="Proteomes" id="UP001595764"/>
    </source>
</evidence>
<dbReference type="CDD" id="cd07563">
    <property type="entry name" value="Peptidase_S41_IRBP"/>
    <property type="match status" value="1"/>
</dbReference>
<feature type="domain" description="Tail specific protease" evidence="1">
    <location>
        <begin position="187"/>
        <end position="404"/>
    </location>
</feature>
<organism evidence="2 3">
    <name type="scientific">Amycolatopsis halotolerans</name>
    <dbReference type="NCBI Taxonomy" id="330083"/>
    <lineage>
        <taxon>Bacteria</taxon>
        <taxon>Bacillati</taxon>
        <taxon>Actinomycetota</taxon>
        <taxon>Actinomycetes</taxon>
        <taxon>Pseudonocardiales</taxon>
        <taxon>Pseudonocardiaceae</taxon>
        <taxon>Amycolatopsis</taxon>
    </lineage>
</organism>
<evidence type="ECO:0000313" key="2">
    <source>
        <dbReference type="EMBL" id="MFC3514818.1"/>
    </source>
</evidence>
<dbReference type="InterPro" id="IPR029045">
    <property type="entry name" value="ClpP/crotonase-like_dom_sf"/>
</dbReference>
<reference evidence="3" key="1">
    <citation type="journal article" date="2019" name="Int. J. Syst. Evol. Microbiol.">
        <title>The Global Catalogue of Microorganisms (GCM) 10K type strain sequencing project: providing services to taxonomists for standard genome sequencing and annotation.</title>
        <authorList>
            <consortium name="The Broad Institute Genomics Platform"/>
            <consortium name="The Broad Institute Genome Sequencing Center for Infectious Disease"/>
            <person name="Wu L."/>
            <person name="Ma J."/>
        </authorList>
    </citation>
    <scope>NUCLEOTIDE SEQUENCE [LARGE SCALE GENOMIC DNA]</scope>
    <source>
        <strain evidence="3">CGMCC 4.7682</strain>
    </source>
</reference>
<dbReference type="Proteomes" id="UP001595764">
    <property type="component" value="Unassembled WGS sequence"/>
</dbReference>
<dbReference type="SUPFAM" id="SSF52096">
    <property type="entry name" value="ClpP/crotonase"/>
    <property type="match status" value="1"/>
</dbReference>
<dbReference type="GO" id="GO:0016787">
    <property type="term" value="F:hydrolase activity"/>
    <property type="evidence" value="ECO:0007669"/>
    <property type="project" value="UniProtKB-KW"/>
</dbReference>
<dbReference type="RefSeq" id="WP_377872622.1">
    <property type="nucleotide sequence ID" value="NZ_JBHMAY010000040.1"/>
</dbReference>
<dbReference type="PANTHER" id="PTHR11261:SF3">
    <property type="entry name" value="RETINOL-BINDING PROTEIN 3"/>
    <property type="match status" value="1"/>
</dbReference>
<comment type="caution">
    <text evidence="2">The sequence shown here is derived from an EMBL/GenBank/DDBJ whole genome shotgun (WGS) entry which is preliminary data.</text>
</comment>
<dbReference type="PANTHER" id="PTHR11261">
    <property type="entry name" value="INTERPHOTORECEPTOR RETINOID-BINDING PROTEIN"/>
    <property type="match status" value="1"/>
</dbReference>
<gene>
    <name evidence="2" type="ORF">ACFORO_31915</name>
</gene>
<proteinExistence type="predicted"/>
<dbReference type="Gene3D" id="3.90.226.10">
    <property type="entry name" value="2-enoyl-CoA Hydratase, Chain A, domain 1"/>
    <property type="match status" value="1"/>
</dbReference>
<dbReference type="EC" id="3.4.-.-" evidence="2"/>
<name>A0ABV7QNR8_9PSEU</name>